<proteinExistence type="predicted"/>
<sequence>MAKARTEVVFSSTVRDMDEWAHITRIPLTTADALGATYARAHRWLNALKSQLVNEFKWAEVPVPDSRFLFALEMPSIWRSSAGLPAGPTLKLYLPVHASSFFSPERRTQWQMVFHSDTFESVRRICNPIQDILHLLQCLLTGVLTVVLIDTSDGTRTIRGLPPMNWITTNESLLVDIFGQSHYRALRRAASDPRTSFKVESL</sequence>
<dbReference type="AlphaFoldDB" id="A0A8H5BWN7"/>
<comment type="caution">
    <text evidence="1">The sequence shown here is derived from an EMBL/GenBank/DDBJ whole genome shotgun (WGS) entry which is preliminary data.</text>
</comment>
<gene>
    <name evidence="1" type="ORF">D9619_005557</name>
</gene>
<reference evidence="1 2" key="1">
    <citation type="journal article" date="2020" name="ISME J.">
        <title>Uncovering the hidden diversity of litter-decomposition mechanisms in mushroom-forming fungi.</title>
        <authorList>
            <person name="Floudas D."/>
            <person name="Bentzer J."/>
            <person name="Ahren D."/>
            <person name="Johansson T."/>
            <person name="Persson P."/>
            <person name="Tunlid A."/>
        </authorList>
    </citation>
    <scope>NUCLEOTIDE SEQUENCE [LARGE SCALE GENOMIC DNA]</scope>
    <source>
        <strain evidence="1 2">CBS 101986</strain>
    </source>
</reference>
<protein>
    <submittedName>
        <fullName evidence="1">Uncharacterized protein</fullName>
    </submittedName>
</protein>
<dbReference type="EMBL" id="JAACJJ010000001">
    <property type="protein sequence ID" value="KAF5330935.1"/>
    <property type="molecule type" value="Genomic_DNA"/>
</dbReference>
<evidence type="ECO:0000313" key="2">
    <source>
        <dbReference type="Proteomes" id="UP000567179"/>
    </source>
</evidence>
<evidence type="ECO:0000313" key="1">
    <source>
        <dbReference type="EMBL" id="KAF5330935.1"/>
    </source>
</evidence>
<dbReference type="Proteomes" id="UP000567179">
    <property type="component" value="Unassembled WGS sequence"/>
</dbReference>
<name>A0A8H5BWN7_9AGAR</name>
<keyword evidence="2" id="KW-1185">Reference proteome</keyword>
<dbReference type="OrthoDB" id="3209743at2759"/>
<organism evidence="1 2">
    <name type="scientific">Psilocybe cf. subviscida</name>
    <dbReference type="NCBI Taxonomy" id="2480587"/>
    <lineage>
        <taxon>Eukaryota</taxon>
        <taxon>Fungi</taxon>
        <taxon>Dikarya</taxon>
        <taxon>Basidiomycota</taxon>
        <taxon>Agaricomycotina</taxon>
        <taxon>Agaricomycetes</taxon>
        <taxon>Agaricomycetidae</taxon>
        <taxon>Agaricales</taxon>
        <taxon>Agaricineae</taxon>
        <taxon>Strophariaceae</taxon>
        <taxon>Psilocybe</taxon>
    </lineage>
</organism>
<accession>A0A8H5BWN7</accession>